<dbReference type="SUPFAM" id="SSF48452">
    <property type="entry name" value="TPR-like"/>
    <property type="match status" value="1"/>
</dbReference>
<proteinExistence type="predicted"/>
<dbReference type="InterPro" id="IPR011990">
    <property type="entry name" value="TPR-like_helical_dom_sf"/>
</dbReference>
<sequence>MKRLIIIHSLVLSILMLTTGMIAGWWLHAGLDGTGRANSDNHSFQIIQWDSDPLNTTPYQTFNQPYNDHSIDEHSLFLQALDEYRIDDALVIFQQYERKGASALHPFRKALEDWLNHQDSDLSINVLERFTQHYYQDESLLTRLANHYEQQDRLDSAIITLLELKSFTDSKEERSALNERIHTLSRAVYSQQMKLDQLETLLGLFQQLSSREVDYGFYRFALSQIYLATGDNNSAIRELQVLQTHSEFGRQAAQLLAALTPPPPMDEPEELPGNTIPLAARSGHFFVDVSAGNKETVKLLIDTGASLTTLPSDLLQRLRRKKLAARVGHTQLKTAGGYQFAPIYQLKELHIGGFIVRDLQVAELDLHELGSEGLLGMDVLGQFRFHLDQDRNTLTLYPR</sequence>
<evidence type="ECO:0000313" key="1">
    <source>
        <dbReference type="EMBL" id="UYM18750.1"/>
    </source>
</evidence>
<protein>
    <submittedName>
        <fullName evidence="1">Retroviral-like aspartic protease family protein</fullName>
    </submittedName>
</protein>
<name>A0ABY6H1F7_9GAMM</name>
<dbReference type="Proteomes" id="UP001163255">
    <property type="component" value="Chromosome"/>
</dbReference>
<dbReference type="EMBL" id="CP103300">
    <property type="protein sequence ID" value="UYM18750.1"/>
    <property type="molecule type" value="Genomic_DNA"/>
</dbReference>
<dbReference type="Pfam" id="PF13975">
    <property type="entry name" value="gag-asp_proteas"/>
    <property type="match status" value="1"/>
</dbReference>
<dbReference type="SUPFAM" id="SSF50630">
    <property type="entry name" value="Acid proteases"/>
    <property type="match status" value="1"/>
</dbReference>
<dbReference type="InterPro" id="IPR034122">
    <property type="entry name" value="Retropepsin-like_bacterial"/>
</dbReference>
<accession>A0ABY6H1F7</accession>
<dbReference type="Gene3D" id="1.25.40.10">
    <property type="entry name" value="Tetratricopeptide repeat domain"/>
    <property type="match status" value="1"/>
</dbReference>
<dbReference type="Gene3D" id="2.40.70.10">
    <property type="entry name" value="Acid Proteases"/>
    <property type="match status" value="1"/>
</dbReference>
<dbReference type="RefSeq" id="WP_262601495.1">
    <property type="nucleotide sequence ID" value="NZ_CP103300.1"/>
</dbReference>
<dbReference type="PROSITE" id="PS00141">
    <property type="entry name" value="ASP_PROTEASE"/>
    <property type="match status" value="1"/>
</dbReference>
<dbReference type="InterPro" id="IPR001969">
    <property type="entry name" value="Aspartic_peptidase_AS"/>
</dbReference>
<gene>
    <name evidence="1" type="ORF">NX720_12865</name>
</gene>
<evidence type="ECO:0000313" key="2">
    <source>
        <dbReference type="Proteomes" id="UP001163255"/>
    </source>
</evidence>
<dbReference type="InterPro" id="IPR021109">
    <property type="entry name" value="Peptidase_aspartic_dom_sf"/>
</dbReference>
<dbReference type="CDD" id="cd05483">
    <property type="entry name" value="retropepsin_like_bacteria"/>
    <property type="match status" value="1"/>
</dbReference>
<reference evidence="1" key="1">
    <citation type="submission" date="2022-10" db="EMBL/GenBank/DDBJ databases">
        <title>Completed Genome Sequence of two octocoral isolated bacterium, Endozoicomonas euniceicola EF212T and Endozoicomonas gorgoniicola PS125T.</title>
        <authorList>
            <person name="Chiou Y.-J."/>
            <person name="Chen Y.-H."/>
        </authorList>
    </citation>
    <scope>NUCLEOTIDE SEQUENCE</scope>
    <source>
        <strain evidence="1">EF212</strain>
    </source>
</reference>
<keyword evidence="2" id="KW-1185">Reference proteome</keyword>
<organism evidence="1 2">
    <name type="scientific">Endozoicomonas euniceicola</name>
    <dbReference type="NCBI Taxonomy" id="1234143"/>
    <lineage>
        <taxon>Bacteria</taxon>
        <taxon>Pseudomonadati</taxon>
        <taxon>Pseudomonadota</taxon>
        <taxon>Gammaproteobacteria</taxon>
        <taxon>Oceanospirillales</taxon>
        <taxon>Endozoicomonadaceae</taxon>
        <taxon>Endozoicomonas</taxon>
    </lineage>
</organism>